<keyword evidence="7" id="KW-0460">Magnesium</keyword>
<keyword evidence="7" id="KW-0479">Metal-binding</keyword>
<evidence type="ECO:0000256" key="2">
    <source>
        <dbReference type="ARBA" id="ARBA00010763"/>
    </source>
</evidence>
<dbReference type="InterPro" id="IPR038987">
    <property type="entry name" value="MoeA-like"/>
</dbReference>
<dbReference type="NCBIfam" id="TIGR00177">
    <property type="entry name" value="molyb_syn"/>
    <property type="match status" value="1"/>
</dbReference>
<dbReference type="CDD" id="cd00887">
    <property type="entry name" value="MoeA"/>
    <property type="match status" value="1"/>
</dbReference>
<dbReference type="PANTHER" id="PTHR10192">
    <property type="entry name" value="MOLYBDOPTERIN BIOSYNTHESIS PROTEIN"/>
    <property type="match status" value="1"/>
</dbReference>
<comment type="pathway">
    <text evidence="7">Cofactor biosynthesis; molybdopterin biosynthesis.</text>
</comment>
<evidence type="ECO:0000313" key="9">
    <source>
        <dbReference type="EMBL" id="OEH81738.1"/>
    </source>
</evidence>
<keyword evidence="10" id="KW-1185">Reference proteome</keyword>
<dbReference type="InterPro" id="IPR001453">
    <property type="entry name" value="MoaB/Mog_dom"/>
</dbReference>
<evidence type="ECO:0000259" key="8">
    <source>
        <dbReference type="SMART" id="SM00852"/>
    </source>
</evidence>
<keyword evidence="7" id="KW-0501">Molybdenum cofactor biosynthesis</keyword>
<dbReference type="Proteomes" id="UP000095256">
    <property type="component" value="Unassembled WGS sequence"/>
</dbReference>
<evidence type="ECO:0000313" key="10">
    <source>
        <dbReference type="Proteomes" id="UP000095256"/>
    </source>
</evidence>
<evidence type="ECO:0000256" key="7">
    <source>
        <dbReference type="RuleBase" id="RU365090"/>
    </source>
</evidence>
<dbReference type="OrthoDB" id="9804758at2"/>
<sequence length="398" mass="43828">MIEVESAREKIRQVLSQQKKVESISILDAVGRVCAEDISAQLAVPDFVRACMDGYAVKAEDIQEASSENPVCLKVIDSIFAGDTLTDYSKGKGVAVRIMTGAQVPENFDAVVKQEWTDYGEEEVNIYKAIEKGKNCSEIGEDISLNQPIVSKYQLLNSYAVGALATQGIQSIKVFAPLKVGVLVTGNELVSLERSLSQGKIYDSNLYTLVSLIQTSGAEVVFKEKCSDGIEVICETIYQQIDDVDLFITTGGVSVGEKDYVPDAIGKLGGKCLFHFVHMKPGTPVMASLYHNRVILSLSGNPFASIVNFHVFYWSILAYFMNCPELNLKCREVKLAEDLAVSSIRRFIRAFEENGVVSLTSGKQYASVNTIKTNCLIDQPAKISLEKGDCVKVYYWKE</sequence>
<dbReference type="InterPro" id="IPR036135">
    <property type="entry name" value="MoeA_linker/N_sf"/>
</dbReference>
<dbReference type="GO" id="GO:0005829">
    <property type="term" value="C:cytosol"/>
    <property type="evidence" value="ECO:0007669"/>
    <property type="project" value="TreeGrafter"/>
</dbReference>
<dbReference type="InterPro" id="IPR005110">
    <property type="entry name" value="MoeA_linker/N"/>
</dbReference>
<dbReference type="SUPFAM" id="SSF63882">
    <property type="entry name" value="MoeA N-terminal region -like"/>
    <property type="match status" value="1"/>
</dbReference>
<evidence type="ECO:0000256" key="1">
    <source>
        <dbReference type="ARBA" id="ARBA00002901"/>
    </source>
</evidence>
<comment type="catalytic activity">
    <reaction evidence="6">
        <text>adenylyl-molybdopterin + molybdate = Mo-molybdopterin + AMP + H(+)</text>
        <dbReference type="Rhea" id="RHEA:35047"/>
        <dbReference type="ChEBI" id="CHEBI:15378"/>
        <dbReference type="ChEBI" id="CHEBI:36264"/>
        <dbReference type="ChEBI" id="CHEBI:62727"/>
        <dbReference type="ChEBI" id="CHEBI:71302"/>
        <dbReference type="ChEBI" id="CHEBI:456215"/>
        <dbReference type="EC" id="2.10.1.1"/>
    </reaction>
</comment>
<dbReference type="EC" id="2.10.1.1" evidence="3 7"/>
<feature type="domain" description="MoaB/Mog" evidence="8">
    <location>
        <begin position="181"/>
        <end position="319"/>
    </location>
</feature>
<dbReference type="Gene3D" id="3.40.980.10">
    <property type="entry name" value="MoaB/Mog-like domain"/>
    <property type="match status" value="1"/>
</dbReference>
<dbReference type="Gene3D" id="2.170.190.11">
    <property type="entry name" value="Molybdopterin biosynthesis moea protein, domain 3"/>
    <property type="match status" value="1"/>
</dbReference>
<dbReference type="UniPathway" id="UPA00344"/>
<keyword evidence="5 7" id="KW-0500">Molybdenum</keyword>
<evidence type="ECO:0000256" key="6">
    <source>
        <dbReference type="ARBA" id="ARBA00047317"/>
    </source>
</evidence>
<evidence type="ECO:0000256" key="4">
    <source>
        <dbReference type="ARBA" id="ARBA00021108"/>
    </source>
</evidence>
<evidence type="ECO:0000256" key="3">
    <source>
        <dbReference type="ARBA" id="ARBA00013269"/>
    </source>
</evidence>
<dbReference type="PANTHER" id="PTHR10192:SF5">
    <property type="entry name" value="GEPHYRIN"/>
    <property type="match status" value="1"/>
</dbReference>
<dbReference type="SUPFAM" id="SSF53218">
    <property type="entry name" value="Molybdenum cofactor biosynthesis proteins"/>
    <property type="match status" value="1"/>
</dbReference>
<dbReference type="InterPro" id="IPR036425">
    <property type="entry name" value="MoaB/Mog-like_dom_sf"/>
</dbReference>
<comment type="caution">
    <text evidence="9">The sequence shown here is derived from an EMBL/GenBank/DDBJ whole genome shotgun (WGS) entry which is preliminary data.</text>
</comment>
<proteinExistence type="inferred from homology"/>
<dbReference type="GO" id="GO:0006777">
    <property type="term" value="P:Mo-molybdopterin cofactor biosynthetic process"/>
    <property type="evidence" value="ECO:0007669"/>
    <property type="project" value="UniProtKB-UniRule"/>
</dbReference>
<protein>
    <recommendedName>
        <fullName evidence="4 7">Molybdopterin molybdenumtransferase</fullName>
        <ecNumber evidence="3 7">2.10.1.1</ecNumber>
    </recommendedName>
</protein>
<dbReference type="Pfam" id="PF00994">
    <property type="entry name" value="MoCF_biosynth"/>
    <property type="match status" value="1"/>
</dbReference>
<gene>
    <name evidence="9" type="ORF">BCR26_15600</name>
</gene>
<organism evidence="9 10">
    <name type="scientific">Enterococcus rivorum</name>
    <dbReference type="NCBI Taxonomy" id="762845"/>
    <lineage>
        <taxon>Bacteria</taxon>
        <taxon>Bacillati</taxon>
        <taxon>Bacillota</taxon>
        <taxon>Bacilli</taxon>
        <taxon>Lactobacillales</taxon>
        <taxon>Enterococcaceae</taxon>
        <taxon>Enterococcus</taxon>
    </lineage>
</organism>
<dbReference type="GO" id="GO:0046872">
    <property type="term" value="F:metal ion binding"/>
    <property type="evidence" value="ECO:0007669"/>
    <property type="project" value="UniProtKB-UniRule"/>
</dbReference>
<comment type="cofactor">
    <cofactor evidence="7">
        <name>Mg(2+)</name>
        <dbReference type="ChEBI" id="CHEBI:18420"/>
    </cofactor>
</comment>
<evidence type="ECO:0000256" key="5">
    <source>
        <dbReference type="ARBA" id="ARBA00022505"/>
    </source>
</evidence>
<dbReference type="STRING" id="762845.BCR26_15600"/>
<dbReference type="RefSeq" id="WP_069699298.1">
    <property type="nucleotide sequence ID" value="NZ_JAGGMA010000041.1"/>
</dbReference>
<dbReference type="Gene3D" id="3.90.105.10">
    <property type="entry name" value="Molybdopterin biosynthesis moea protein, domain 2"/>
    <property type="match status" value="1"/>
</dbReference>
<dbReference type="AlphaFoldDB" id="A0A1E5KVA9"/>
<name>A0A1E5KVA9_9ENTE</name>
<reference evidence="9 10" key="1">
    <citation type="submission" date="2016-09" db="EMBL/GenBank/DDBJ databases">
        <authorList>
            <person name="Capua I."/>
            <person name="De Benedictis P."/>
            <person name="Joannis T."/>
            <person name="Lombin L.H."/>
            <person name="Cattoli G."/>
        </authorList>
    </citation>
    <scope>NUCLEOTIDE SEQUENCE [LARGE SCALE GENOMIC DNA]</scope>
    <source>
        <strain evidence="9 10">LMG 25899</strain>
    </source>
</reference>
<dbReference type="Gene3D" id="2.40.340.10">
    <property type="entry name" value="MoeA, C-terminal, domain IV"/>
    <property type="match status" value="1"/>
</dbReference>
<dbReference type="SMART" id="SM00852">
    <property type="entry name" value="MoCF_biosynth"/>
    <property type="match status" value="1"/>
</dbReference>
<comment type="similarity">
    <text evidence="2 7">Belongs to the MoeA family.</text>
</comment>
<dbReference type="EMBL" id="MIEK01000036">
    <property type="protein sequence ID" value="OEH81738.1"/>
    <property type="molecule type" value="Genomic_DNA"/>
</dbReference>
<dbReference type="GO" id="GO:0061599">
    <property type="term" value="F:molybdopterin molybdotransferase activity"/>
    <property type="evidence" value="ECO:0007669"/>
    <property type="project" value="UniProtKB-UniRule"/>
</dbReference>
<accession>A0A1E5KVA9</accession>
<dbReference type="Pfam" id="PF03453">
    <property type="entry name" value="MoeA_N"/>
    <property type="match status" value="1"/>
</dbReference>
<dbReference type="InterPro" id="IPR036688">
    <property type="entry name" value="MoeA_C_domain_IV_sf"/>
</dbReference>
<comment type="function">
    <text evidence="1 7">Catalyzes the insertion of molybdate into adenylated molybdopterin with the concomitant release of AMP.</text>
</comment>
<keyword evidence="7 9" id="KW-0808">Transferase</keyword>